<evidence type="ECO:0000313" key="2">
    <source>
        <dbReference type="Proteomes" id="UP000595841"/>
    </source>
</evidence>
<organism evidence="1 2">
    <name type="scientific">Paenibacillus sonchi</name>
    <dbReference type="NCBI Taxonomy" id="373687"/>
    <lineage>
        <taxon>Bacteria</taxon>
        <taxon>Bacillati</taxon>
        <taxon>Bacillota</taxon>
        <taxon>Bacilli</taxon>
        <taxon>Bacillales</taxon>
        <taxon>Paenibacillaceae</taxon>
        <taxon>Paenibacillus</taxon>
        <taxon>Paenibacillus sonchi group</taxon>
    </lineage>
</organism>
<dbReference type="EMBL" id="CP068595">
    <property type="protein sequence ID" value="QQZ58924.1"/>
    <property type="molecule type" value="Genomic_DNA"/>
</dbReference>
<keyword evidence="2" id="KW-1185">Reference proteome</keyword>
<accession>A0A974P7N8</accession>
<name>A0A974P7N8_9BACL</name>
<reference evidence="1 2" key="1">
    <citation type="submission" date="2021-01" db="EMBL/GenBank/DDBJ databases">
        <title>Whole genome sequence of Paenibacillus sonchi LMG 24727 for comparative genomics.</title>
        <authorList>
            <person name="Lee G."/>
            <person name="Kim M.-J."/>
            <person name="Lim K."/>
            <person name="Shin J.-H."/>
        </authorList>
    </citation>
    <scope>NUCLEOTIDE SEQUENCE [LARGE SCALE GENOMIC DNA]</scope>
    <source>
        <strain evidence="1 2">LMG 24727</strain>
    </source>
</reference>
<evidence type="ECO:0000313" key="1">
    <source>
        <dbReference type="EMBL" id="QQZ58924.1"/>
    </source>
</evidence>
<gene>
    <name evidence="1" type="ORF">JI735_19535</name>
</gene>
<protein>
    <submittedName>
        <fullName evidence="1">Uncharacterized protein</fullName>
    </submittedName>
</protein>
<dbReference type="Proteomes" id="UP000595841">
    <property type="component" value="Chromosome"/>
</dbReference>
<dbReference type="RefSeq" id="WP_157771294.1">
    <property type="nucleotide sequence ID" value="NZ_CP068595.1"/>
</dbReference>
<dbReference type="AlphaFoldDB" id="A0A974P7N8"/>
<dbReference type="KEGG" id="pson:JI735_19535"/>
<sequence>MEDDRKKVGLEIVKINTLKEKELENIKINELWVIHPSEEVPSGTRLCGCRAVCQV</sequence>
<proteinExistence type="predicted"/>